<dbReference type="Pfam" id="PF17921">
    <property type="entry name" value="Integrase_H2C2"/>
    <property type="match status" value="1"/>
</dbReference>
<dbReference type="PANTHER" id="PTHR37984">
    <property type="entry name" value="PROTEIN CBG26694"/>
    <property type="match status" value="1"/>
</dbReference>
<accession>A0AAW1HTX6</accession>
<feature type="domain" description="Integrase catalytic" evidence="2">
    <location>
        <begin position="79"/>
        <end position="206"/>
    </location>
</feature>
<gene>
    <name evidence="3" type="ORF">QE152_g39722</name>
</gene>
<keyword evidence="4" id="KW-1185">Reference proteome</keyword>
<dbReference type="PANTHER" id="PTHR37984:SF5">
    <property type="entry name" value="PROTEIN NYNRIN-LIKE"/>
    <property type="match status" value="1"/>
</dbReference>
<dbReference type="PROSITE" id="PS50994">
    <property type="entry name" value="INTEGRASE"/>
    <property type="match status" value="1"/>
</dbReference>
<reference evidence="3 4" key="1">
    <citation type="journal article" date="2024" name="BMC Genomics">
        <title>De novo assembly and annotation of Popillia japonica's genome with initial clues to its potential as an invasive pest.</title>
        <authorList>
            <person name="Cucini C."/>
            <person name="Boschi S."/>
            <person name="Funari R."/>
            <person name="Cardaioli E."/>
            <person name="Iannotti N."/>
            <person name="Marturano G."/>
            <person name="Paoli F."/>
            <person name="Bruttini M."/>
            <person name="Carapelli A."/>
            <person name="Frati F."/>
            <person name="Nardi F."/>
        </authorList>
    </citation>
    <scope>NUCLEOTIDE SEQUENCE [LARGE SCALE GENOMIC DNA]</scope>
    <source>
        <strain evidence="3">DMR45628</strain>
    </source>
</reference>
<dbReference type="Pfam" id="PF00665">
    <property type="entry name" value="rve"/>
    <property type="match status" value="1"/>
</dbReference>
<dbReference type="InterPro" id="IPR050951">
    <property type="entry name" value="Retrovirus_Pol_polyprotein"/>
</dbReference>
<evidence type="ECO:0000313" key="4">
    <source>
        <dbReference type="Proteomes" id="UP001458880"/>
    </source>
</evidence>
<dbReference type="Gene3D" id="3.30.420.10">
    <property type="entry name" value="Ribonuclease H-like superfamily/Ribonuclease H"/>
    <property type="match status" value="1"/>
</dbReference>
<dbReference type="SUPFAM" id="SSF53098">
    <property type="entry name" value="Ribonuclease H-like"/>
    <property type="match status" value="1"/>
</dbReference>
<proteinExistence type="predicted"/>
<evidence type="ECO:0000313" key="3">
    <source>
        <dbReference type="EMBL" id="KAK9679779.1"/>
    </source>
</evidence>
<dbReference type="AlphaFoldDB" id="A0AAW1HTX6"/>
<evidence type="ECO:0000259" key="2">
    <source>
        <dbReference type="PROSITE" id="PS50994"/>
    </source>
</evidence>
<dbReference type="GO" id="GO:0003964">
    <property type="term" value="F:RNA-directed DNA polymerase activity"/>
    <property type="evidence" value="ECO:0007669"/>
    <property type="project" value="UniProtKB-EC"/>
</dbReference>
<dbReference type="EMBL" id="JASPKY010000976">
    <property type="protein sequence ID" value="KAK9679779.1"/>
    <property type="molecule type" value="Genomic_DNA"/>
</dbReference>
<dbReference type="GO" id="GO:0015074">
    <property type="term" value="P:DNA integration"/>
    <property type="evidence" value="ECO:0007669"/>
    <property type="project" value="InterPro"/>
</dbReference>
<protein>
    <recommendedName>
        <fullName evidence="1">RNA-directed DNA polymerase</fullName>
        <ecNumber evidence="1">2.7.7.49</ecNumber>
    </recommendedName>
</protein>
<dbReference type="InterPro" id="IPR012337">
    <property type="entry name" value="RNaseH-like_sf"/>
</dbReference>
<dbReference type="Proteomes" id="UP001458880">
    <property type="component" value="Unassembled WGS sequence"/>
</dbReference>
<dbReference type="InterPro" id="IPR041588">
    <property type="entry name" value="Integrase_H2C2"/>
</dbReference>
<dbReference type="FunFam" id="3.30.420.10:FF:000063">
    <property type="entry name" value="Retrovirus-related Pol polyprotein from transposon 297-like Protein"/>
    <property type="match status" value="1"/>
</dbReference>
<comment type="caution">
    <text evidence="3">The sequence shown here is derived from an EMBL/GenBank/DDBJ whole genome shotgun (WGS) entry which is preliminary data.</text>
</comment>
<dbReference type="InterPro" id="IPR001584">
    <property type="entry name" value="Integrase_cat-core"/>
</dbReference>
<sequence>MKDLVLLNEGIVIPKLLRQEIIGKLHYGHMGVDKTVNKAREVLFWPGYINEIKTKIQSCATCQKFQNSNPNEPLINRKLPSRPWEAIAADFFYFDEKEYLLIVDLYSKFPEIVNCKNNATSQTVIKVLKELFSRHGIPDTFYSDGGSQFSSYEFQHFMKHWEIEHTISSPRNPHSNGFIERQVQTIKKLMKKATDDKKDTELVLLE</sequence>
<dbReference type="Gene3D" id="1.10.340.70">
    <property type="match status" value="1"/>
</dbReference>
<dbReference type="EC" id="2.7.7.49" evidence="1"/>
<name>A0AAW1HTX6_POPJA</name>
<organism evidence="3 4">
    <name type="scientific">Popillia japonica</name>
    <name type="common">Japanese beetle</name>
    <dbReference type="NCBI Taxonomy" id="7064"/>
    <lineage>
        <taxon>Eukaryota</taxon>
        <taxon>Metazoa</taxon>
        <taxon>Ecdysozoa</taxon>
        <taxon>Arthropoda</taxon>
        <taxon>Hexapoda</taxon>
        <taxon>Insecta</taxon>
        <taxon>Pterygota</taxon>
        <taxon>Neoptera</taxon>
        <taxon>Endopterygota</taxon>
        <taxon>Coleoptera</taxon>
        <taxon>Polyphaga</taxon>
        <taxon>Scarabaeiformia</taxon>
        <taxon>Scarabaeidae</taxon>
        <taxon>Rutelinae</taxon>
        <taxon>Popillia</taxon>
    </lineage>
</organism>
<evidence type="ECO:0000256" key="1">
    <source>
        <dbReference type="ARBA" id="ARBA00012493"/>
    </source>
</evidence>
<dbReference type="InterPro" id="IPR036397">
    <property type="entry name" value="RNaseH_sf"/>
</dbReference>
<dbReference type="GO" id="GO:0003676">
    <property type="term" value="F:nucleic acid binding"/>
    <property type="evidence" value="ECO:0007669"/>
    <property type="project" value="InterPro"/>
</dbReference>